<organism evidence="24 25">
    <name type="scientific">Saprolegnia diclina (strain VS20)</name>
    <dbReference type="NCBI Taxonomy" id="1156394"/>
    <lineage>
        <taxon>Eukaryota</taxon>
        <taxon>Sar</taxon>
        <taxon>Stramenopiles</taxon>
        <taxon>Oomycota</taxon>
        <taxon>Saprolegniomycetes</taxon>
        <taxon>Saprolegniales</taxon>
        <taxon>Saprolegniaceae</taxon>
        <taxon>Saprolegnia</taxon>
    </lineage>
</organism>
<evidence type="ECO:0000256" key="15">
    <source>
        <dbReference type="ARBA" id="ARBA00024524"/>
    </source>
</evidence>
<evidence type="ECO:0000256" key="10">
    <source>
        <dbReference type="ARBA" id="ARBA00022833"/>
    </source>
</evidence>
<keyword evidence="11" id="KW-0482">Metalloprotease</keyword>
<evidence type="ECO:0000256" key="21">
    <source>
        <dbReference type="PROSITE-ProRule" id="PRU01379"/>
    </source>
</evidence>
<dbReference type="SUPFAM" id="SSF53187">
    <property type="entry name" value="Zn-dependent exopeptidases"/>
    <property type="match status" value="1"/>
</dbReference>
<keyword evidence="7" id="KW-0645">Protease</keyword>
<proteinExistence type="inferred from homology"/>
<dbReference type="eggNOG" id="KOG3641">
    <property type="taxonomic scope" value="Eukaryota"/>
</dbReference>
<comment type="similarity">
    <text evidence="5 21">Belongs to the peptidase M14 family.</text>
</comment>
<dbReference type="GO" id="GO:0005634">
    <property type="term" value="C:nucleus"/>
    <property type="evidence" value="ECO:0007669"/>
    <property type="project" value="UniProtKB-SubCell"/>
</dbReference>
<dbReference type="AlphaFoldDB" id="T0QHA6"/>
<comment type="catalytic activity">
    <reaction evidence="15">
        <text>C-terminal L-alpha-aminoacyl-L-glutamyl-L-glutamyl-[tubulin] + H2O = C-terminal L-alpha-aminoacyl-L-glutamyl-[tubulin] + L-glutamate</text>
        <dbReference type="Rhea" id="RHEA:63792"/>
        <dbReference type="Rhea" id="RHEA-COMP:16435"/>
        <dbReference type="Rhea" id="RHEA-COMP:16436"/>
        <dbReference type="ChEBI" id="CHEBI:15377"/>
        <dbReference type="ChEBI" id="CHEBI:29985"/>
        <dbReference type="ChEBI" id="CHEBI:149555"/>
        <dbReference type="ChEBI" id="CHEBI:149556"/>
        <dbReference type="EC" id="3.4.17.24"/>
    </reaction>
    <physiologicalReaction direction="left-to-right" evidence="15">
        <dbReference type="Rhea" id="RHEA:63793"/>
    </physiologicalReaction>
</comment>
<evidence type="ECO:0000256" key="16">
    <source>
        <dbReference type="ARBA" id="ARBA00024627"/>
    </source>
</evidence>
<dbReference type="InterPro" id="IPR000834">
    <property type="entry name" value="Peptidase_M14"/>
</dbReference>
<feature type="compositionally biased region" description="Polar residues" evidence="22">
    <location>
        <begin position="520"/>
        <end position="530"/>
    </location>
</feature>
<dbReference type="InterPro" id="IPR040626">
    <property type="entry name" value="Pepdidase_M14_N"/>
</dbReference>
<dbReference type="RefSeq" id="XP_008612438.1">
    <property type="nucleotide sequence ID" value="XM_008614216.1"/>
</dbReference>
<dbReference type="PANTHER" id="PTHR12756">
    <property type="entry name" value="CYTOSOLIC CARBOXYPEPTIDASE"/>
    <property type="match status" value="1"/>
</dbReference>
<keyword evidence="12" id="KW-0206">Cytoskeleton</keyword>
<evidence type="ECO:0000256" key="9">
    <source>
        <dbReference type="ARBA" id="ARBA00022801"/>
    </source>
</evidence>
<gene>
    <name evidence="24" type="ORF">SDRG_08335</name>
</gene>
<dbReference type="GO" id="GO:0030496">
    <property type="term" value="C:midbody"/>
    <property type="evidence" value="ECO:0007669"/>
    <property type="project" value="UniProtKB-SubCell"/>
</dbReference>
<feature type="domain" description="Peptidase M14" evidence="23">
    <location>
        <begin position="136"/>
        <end position="469"/>
    </location>
</feature>
<feature type="region of interest" description="Disordered" evidence="22">
    <location>
        <begin position="507"/>
        <end position="530"/>
    </location>
</feature>
<dbReference type="EC" id="3.4.17.24" evidence="17"/>
<keyword evidence="6" id="KW-0963">Cytoplasm</keyword>
<evidence type="ECO:0000256" key="19">
    <source>
        <dbReference type="ARBA" id="ARBA00032928"/>
    </source>
</evidence>
<evidence type="ECO:0000256" key="13">
    <source>
        <dbReference type="ARBA" id="ARBA00023242"/>
    </source>
</evidence>
<keyword evidence="8" id="KW-0479">Metal-binding</keyword>
<comment type="cofactor">
    <cofactor evidence="1">
        <name>Zn(2+)</name>
        <dbReference type="ChEBI" id="CHEBI:29105"/>
    </cofactor>
</comment>
<evidence type="ECO:0000256" key="18">
    <source>
        <dbReference type="ARBA" id="ARBA00032753"/>
    </source>
</evidence>
<evidence type="ECO:0000259" key="23">
    <source>
        <dbReference type="PROSITE" id="PS52035"/>
    </source>
</evidence>
<dbReference type="EMBL" id="JH767156">
    <property type="protein sequence ID" value="EQC34126.1"/>
    <property type="molecule type" value="Genomic_DNA"/>
</dbReference>
<evidence type="ECO:0000256" key="20">
    <source>
        <dbReference type="ARBA" id="ARBA00047714"/>
    </source>
</evidence>
<evidence type="ECO:0000256" key="14">
    <source>
        <dbReference type="ARBA" id="ARBA00024141"/>
    </source>
</evidence>
<evidence type="ECO:0000313" key="24">
    <source>
        <dbReference type="EMBL" id="EQC34126.1"/>
    </source>
</evidence>
<dbReference type="VEuPathDB" id="FungiDB:SDRG_08335"/>
<keyword evidence="25" id="KW-1185">Reference proteome</keyword>
<evidence type="ECO:0000256" key="22">
    <source>
        <dbReference type="SAM" id="MobiDB-lite"/>
    </source>
</evidence>
<evidence type="ECO:0000256" key="6">
    <source>
        <dbReference type="ARBA" id="ARBA00022490"/>
    </source>
</evidence>
<name>T0QHA6_SAPDV</name>
<keyword evidence="9" id="KW-0378">Hydrolase</keyword>
<dbReference type="OrthoDB" id="10253041at2759"/>
<evidence type="ECO:0000256" key="12">
    <source>
        <dbReference type="ARBA" id="ARBA00023212"/>
    </source>
</evidence>
<dbReference type="Proteomes" id="UP000030762">
    <property type="component" value="Unassembled WGS sequence"/>
</dbReference>
<accession>T0QHA6</accession>
<dbReference type="Pfam" id="PF18027">
    <property type="entry name" value="Pepdidase_M14_N"/>
    <property type="match status" value="1"/>
</dbReference>
<sequence>MVEDGRRQVLLHGLVFASTFDSGNLQTVVYDAGASEYVVTAAPDPARTPSPTTWFYFSISNLAPHQSIALRVRNLVRHVALYDQDMRPVTRALPSQRKWERLHTSVGMTPSDPDFSITFRLTAPMPGDVVYVAFTYPYAYADLQRSLRRLDADMAARDDLYYCRETLVTSLDGHNVDLLTLSSRRHLVDACEPTVPELFPEHDAPRSRLFQTKRVVVLTARVHPAETPSSYVVDGVLAFLVKRDDPRVVALLDAFVFKIIPMLNPDGVVRGYYRHDTLGQNLNRYYDAPTLEAQPTIYGVRHWFLALCDAEAPSVYVDLHAHAAKRGCFIYGNRLESIDAQVATQLFPKLVGLNSAHFEYDQCTFTAENMVMVEKRDGGLSKQGCARVALHNATKAAHPSLHFYTLECNYNSGRKPGRVPPTGTWAPRGVKASGPLSPEVAARSYLPKYTPAAWADVGKGLMLGLLDLYGLNPCSRLPQSSWRTLAGVVQETRRQVAPTFIKTPASASASSAIEKRKSSLRSSNQDETLSTQVRAIKAAPGTVRLQKPLLRRQSTSK</sequence>
<comment type="catalytic activity">
    <reaction evidence="16">
        <text>C-terminal L-alpha-aminoacyl-L-glutamyl-[tubulin] + H2O = C-terminal L-alpha-aminoacyl-[tubulin] + L-glutamate</text>
        <dbReference type="Rhea" id="RHEA:63796"/>
        <dbReference type="Rhea" id="RHEA-COMP:16436"/>
        <dbReference type="Rhea" id="RHEA-COMP:16437"/>
        <dbReference type="ChEBI" id="CHEBI:15377"/>
        <dbReference type="ChEBI" id="CHEBI:29985"/>
        <dbReference type="ChEBI" id="CHEBI:90782"/>
        <dbReference type="ChEBI" id="CHEBI:149556"/>
        <dbReference type="EC" id="3.4.17.24"/>
    </reaction>
    <physiologicalReaction direction="left-to-right" evidence="16">
        <dbReference type="Rhea" id="RHEA:63797"/>
    </physiologicalReaction>
</comment>
<dbReference type="GO" id="GO:0004181">
    <property type="term" value="F:metallocarboxypeptidase activity"/>
    <property type="evidence" value="ECO:0007669"/>
    <property type="project" value="InterPro"/>
</dbReference>
<evidence type="ECO:0000256" key="4">
    <source>
        <dbReference type="ARBA" id="ARBA00004214"/>
    </source>
</evidence>
<comment type="catalytic activity">
    <reaction evidence="20">
        <text>gamma-L-glutamyl-L-glutamyl-[protein] + H2O = L-glutamyl-[protein] + L-glutamate</text>
        <dbReference type="Rhea" id="RHEA:60152"/>
        <dbReference type="Rhea" id="RHEA-COMP:10208"/>
        <dbReference type="Rhea" id="RHEA-COMP:15517"/>
        <dbReference type="ChEBI" id="CHEBI:15377"/>
        <dbReference type="ChEBI" id="CHEBI:29973"/>
        <dbReference type="ChEBI" id="CHEBI:29985"/>
        <dbReference type="ChEBI" id="CHEBI:143622"/>
    </reaction>
    <physiologicalReaction direction="left-to-right" evidence="20">
        <dbReference type="Rhea" id="RHEA:60153"/>
    </physiologicalReaction>
</comment>
<evidence type="ECO:0000256" key="1">
    <source>
        <dbReference type="ARBA" id="ARBA00001947"/>
    </source>
</evidence>
<dbReference type="GO" id="GO:0006508">
    <property type="term" value="P:proteolysis"/>
    <property type="evidence" value="ECO:0007669"/>
    <property type="project" value="UniProtKB-KW"/>
</dbReference>
<dbReference type="GO" id="GO:0008270">
    <property type="term" value="F:zinc ion binding"/>
    <property type="evidence" value="ECO:0007669"/>
    <property type="project" value="InterPro"/>
</dbReference>
<evidence type="ECO:0000256" key="2">
    <source>
        <dbReference type="ARBA" id="ARBA00004123"/>
    </source>
</evidence>
<evidence type="ECO:0000256" key="7">
    <source>
        <dbReference type="ARBA" id="ARBA00022670"/>
    </source>
</evidence>
<dbReference type="Pfam" id="PF00246">
    <property type="entry name" value="Peptidase_M14"/>
    <property type="match status" value="1"/>
</dbReference>
<dbReference type="PANTHER" id="PTHR12756:SF12">
    <property type="entry name" value="CYTOSOLIC CARBOXYPEPTIDASE-LIKE PROTEIN 5"/>
    <property type="match status" value="1"/>
</dbReference>
<evidence type="ECO:0000256" key="3">
    <source>
        <dbReference type="ARBA" id="ARBA00004186"/>
    </source>
</evidence>
<comment type="caution">
    <text evidence="21">Lacks conserved residue(s) required for the propagation of feature annotation.</text>
</comment>
<dbReference type="GO" id="GO:0005819">
    <property type="term" value="C:spindle"/>
    <property type="evidence" value="ECO:0007669"/>
    <property type="project" value="UniProtKB-SubCell"/>
</dbReference>
<keyword evidence="13" id="KW-0539">Nucleus</keyword>
<dbReference type="OMA" id="PVFRNCH"/>
<dbReference type="InParanoid" id="T0QHA6"/>
<evidence type="ECO:0000313" key="25">
    <source>
        <dbReference type="Proteomes" id="UP000030762"/>
    </source>
</evidence>
<evidence type="ECO:0000256" key="11">
    <source>
        <dbReference type="ARBA" id="ARBA00023049"/>
    </source>
</evidence>
<dbReference type="PROSITE" id="PS52035">
    <property type="entry name" value="PEPTIDASE_M14"/>
    <property type="match status" value="1"/>
</dbReference>
<evidence type="ECO:0000256" key="5">
    <source>
        <dbReference type="ARBA" id="ARBA00005988"/>
    </source>
</evidence>
<dbReference type="Gene3D" id="2.60.40.3120">
    <property type="match status" value="1"/>
</dbReference>
<dbReference type="InterPro" id="IPR034286">
    <property type="entry name" value="M14_AGBL5-like"/>
</dbReference>
<evidence type="ECO:0000256" key="17">
    <source>
        <dbReference type="ARBA" id="ARBA00026108"/>
    </source>
</evidence>
<keyword evidence="10" id="KW-0862">Zinc</keyword>
<dbReference type="Gene3D" id="3.40.630.10">
    <property type="entry name" value="Zn peptidases"/>
    <property type="match status" value="1"/>
</dbReference>
<dbReference type="STRING" id="1156394.T0QHA6"/>
<dbReference type="CDD" id="cd06236">
    <property type="entry name" value="M14_AGBL5_like"/>
    <property type="match status" value="1"/>
</dbReference>
<dbReference type="GeneID" id="19949062"/>
<reference evidence="24 25" key="1">
    <citation type="submission" date="2012-04" db="EMBL/GenBank/DDBJ databases">
        <title>The Genome Sequence of Saprolegnia declina VS20.</title>
        <authorList>
            <consortium name="The Broad Institute Genome Sequencing Platform"/>
            <person name="Russ C."/>
            <person name="Nusbaum C."/>
            <person name="Tyler B."/>
            <person name="van West P."/>
            <person name="Dieguez-Uribeondo J."/>
            <person name="de Bruijn I."/>
            <person name="Tripathy S."/>
            <person name="Jiang R."/>
            <person name="Young S.K."/>
            <person name="Zeng Q."/>
            <person name="Gargeya S."/>
            <person name="Fitzgerald M."/>
            <person name="Haas B."/>
            <person name="Abouelleil A."/>
            <person name="Alvarado L."/>
            <person name="Arachchi H.M."/>
            <person name="Berlin A."/>
            <person name="Chapman S.B."/>
            <person name="Goldberg J."/>
            <person name="Griggs A."/>
            <person name="Gujja S."/>
            <person name="Hansen M."/>
            <person name="Howarth C."/>
            <person name="Imamovic A."/>
            <person name="Larimer J."/>
            <person name="McCowen C."/>
            <person name="Montmayeur A."/>
            <person name="Murphy C."/>
            <person name="Neiman D."/>
            <person name="Pearson M."/>
            <person name="Priest M."/>
            <person name="Roberts A."/>
            <person name="Saif S."/>
            <person name="Shea T."/>
            <person name="Sisk P."/>
            <person name="Sykes S."/>
            <person name="Wortman J."/>
            <person name="Nusbaum C."/>
            <person name="Birren B."/>
        </authorList>
    </citation>
    <scope>NUCLEOTIDE SEQUENCE [LARGE SCALE GENOMIC DNA]</scope>
    <source>
        <strain evidence="24 25">VS20</strain>
    </source>
</reference>
<evidence type="ECO:0000256" key="8">
    <source>
        <dbReference type="ARBA" id="ARBA00022723"/>
    </source>
</evidence>
<comment type="subcellular location">
    <subcellularLocation>
        <location evidence="3">Cytoplasm</location>
        <location evidence="3">Cytoskeleton</location>
        <location evidence="3">Spindle</location>
    </subcellularLocation>
    <subcellularLocation>
        <location evidence="4">Midbody</location>
    </subcellularLocation>
    <subcellularLocation>
        <location evidence="2">Nucleus</location>
    </subcellularLocation>
</comment>
<protein>
    <recommendedName>
        <fullName evidence="14">Cytosolic carboxypeptidase-like protein 5</fullName>
        <ecNumber evidence="17">3.4.17.24</ecNumber>
    </recommendedName>
    <alternativeName>
        <fullName evidence="19">ATP/GTP-binding protein-like 5</fullName>
    </alternativeName>
    <alternativeName>
        <fullName evidence="18">Protein deglutamylase CCP5</fullName>
    </alternativeName>
</protein>
<dbReference type="InterPro" id="IPR050821">
    <property type="entry name" value="Cytosolic_carboxypeptidase"/>
</dbReference>